<dbReference type="HOGENOM" id="CLU_2433936_0_0_2"/>
<dbReference type="OrthoDB" id="41237at2157"/>
<organism evidence="1 2">
    <name type="scientific">Metallosphaera cuprina (strain Ar-4)</name>
    <dbReference type="NCBI Taxonomy" id="1006006"/>
    <lineage>
        <taxon>Archaea</taxon>
        <taxon>Thermoproteota</taxon>
        <taxon>Thermoprotei</taxon>
        <taxon>Sulfolobales</taxon>
        <taxon>Sulfolobaceae</taxon>
        <taxon>Metallosphaera</taxon>
    </lineage>
</organism>
<sequence length="90" mass="10198">MPEFKAKVEGEKIILETGNGLPILVREVIVKYSVTSLSPTDERIRRTISDEIEINKTTNKIEVPTRGLDVIEVSVIYKKGDQTLREELTL</sequence>
<dbReference type="EMBL" id="CP002656">
    <property type="protein sequence ID" value="AEB94638.1"/>
    <property type="molecule type" value="Genomic_DNA"/>
</dbReference>
<dbReference type="eggNOG" id="arCOG07220">
    <property type="taxonomic scope" value="Archaea"/>
</dbReference>
<evidence type="ECO:0000313" key="2">
    <source>
        <dbReference type="Proteomes" id="UP000007812"/>
    </source>
</evidence>
<accession>F4G0L9</accession>
<dbReference type="KEGG" id="mcn:Mcup_0531"/>
<dbReference type="RefSeq" id="WP_013737136.1">
    <property type="nucleotide sequence ID" value="NC_015435.1"/>
</dbReference>
<dbReference type="AlphaFoldDB" id="F4G0L9"/>
<gene>
    <name evidence="1" type="ordered locus">Mcup_0531</name>
</gene>
<name>F4G0L9_METCR</name>
<proteinExistence type="predicted"/>
<evidence type="ECO:0000313" key="1">
    <source>
        <dbReference type="EMBL" id="AEB94638.1"/>
    </source>
</evidence>
<dbReference type="PATRIC" id="fig|1006006.8.peg.531"/>
<dbReference type="GeneID" id="10492724"/>
<dbReference type="Proteomes" id="UP000007812">
    <property type="component" value="Chromosome"/>
</dbReference>
<keyword evidence="2" id="KW-1185">Reference proteome</keyword>
<protein>
    <submittedName>
        <fullName evidence="1">Uncharacterized protein</fullName>
    </submittedName>
</protein>
<reference evidence="1 2" key="1">
    <citation type="journal article" date="2011" name="J. Bacteriol.">
        <title>Complete genome sequence of Metallosphaera cuprina, a metal sulfide-oxidizing archaeon from a hot spring.</title>
        <authorList>
            <person name="Liu L.J."/>
            <person name="You X.Y."/>
            <person name="Zheng H."/>
            <person name="Wang S."/>
            <person name="Jiang C.Y."/>
            <person name="Liu S.J."/>
        </authorList>
    </citation>
    <scope>NUCLEOTIDE SEQUENCE [LARGE SCALE GENOMIC DNA]</scope>
    <source>
        <strain evidence="1 2">Ar-4</strain>
    </source>
</reference>
<dbReference type="STRING" id="1006006.Mcup_0531"/>